<organism evidence="1">
    <name type="scientific">Salmonella enterica</name>
    <name type="common">Salmonella choleraesuis</name>
    <dbReference type="NCBI Taxonomy" id="28901"/>
    <lineage>
        <taxon>Bacteria</taxon>
        <taxon>Pseudomonadati</taxon>
        <taxon>Pseudomonadota</taxon>
        <taxon>Gammaproteobacteria</taxon>
        <taxon>Enterobacterales</taxon>
        <taxon>Enterobacteriaceae</taxon>
        <taxon>Salmonella</taxon>
    </lineage>
</organism>
<reference evidence="1" key="1">
    <citation type="submission" date="2019-08" db="EMBL/GenBank/DDBJ databases">
        <authorList>
            <consortium name="PulseNet: The National Subtyping Network for Foodborne Disease Surveillance"/>
            <person name="Tarr C.L."/>
            <person name="Trees E."/>
            <person name="Katz L.S."/>
            <person name="Carleton-Romer H.A."/>
            <person name="Stroika S."/>
            <person name="Kucerova Z."/>
            <person name="Roache K.F."/>
            <person name="Sabol A.L."/>
            <person name="Besser J."/>
            <person name="Gerner-Smidt P."/>
        </authorList>
    </citation>
    <scope>NUCLEOTIDE SEQUENCE</scope>
    <source>
        <strain evidence="1">PNUSAS086686</strain>
    </source>
</reference>
<name>A0A5Y6F043_SALER</name>
<gene>
    <name evidence="1" type="ORF">FSC90_26430</name>
</gene>
<comment type="caution">
    <text evidence="1">The sequence shown here is derived from an EMBL/GenBank/DDBJ whole genome shotgun (WGS) entry which is preliminary data.</text>
</comment>
<proteinExistence type="predicted"/>
<evidence type="ECO:0000313" key="1">
    <source>
        <dbReference type="EMBL" id="ECK6663233.1"/>
    </source>
</evidence>
<accession>A0A5Y6F043</accession>
<protein>
    <submittedName>
        <fullName evidence="1">Uncharacterized protein</fullName>
    </submittedName>
</protein>
<sequence>MLKETPEKHLIQNFSLPTPKLVVAIMLPDGTISLDSSQSYDLWNNGGLLDRDPKLLTVQHGMDLLQLLTNELGLVSVDEKGFLQHRIVLELDPHKTTMRILGKIAEALIVDECNKDSIKNTKWANAARRYISPQKSYDKYKALGTGLKYTQLNHPQKYNPGDTQRDIIWIDKDDEKSQLMMSISGNQLSGIQAGLQIKVSYGDYVKPSTLAKYEIPVVYFDLKDNFMSLVMKTNSS</sequence>
<dbReference type="AlphaFoldDB" id="A0A5Y6F043"/>
<dbReference type="EMBL" id="AAJCRC010000258">
    <property type="protein sequence ID" value="ECK6663233.1"/>
    <property type="molecule type" value="Genomic_DNA"/>
</dbReference>
<feature type="non-terminal residue" evidence="1">
    <location>
        <position position="236"/>
    </location>
</feature>